<dbReference type="InterPro" id="IPR016181">
    <property type="entry name" value="Acyl_CoA_acyltransferase"/>
</dbReference>
<keyword evidence="3" id="KW-1185">Reference proteome</keyword>
<reference evidence="2" key="1">
    <citation type="submission" date="2022-05" db="EMBL/GenBank/DDBJ databases">
        <title>Corynebacterium sp. TA-R-1 sp. nov., isolated from human feces.</title>
        <authorList>
            <person name="Shamsuzzaman M."/>
            <person name="Dahal R.H."/>
        </authorList>
    </citation>
    <scope>NUCLEOTIDE SEQUENCE</scope>
    <source>
        <strain evidence="2">TA-R-1</strain>
    </source>
</reference>
<dbReference type="Gene3D" id="3.40.630.30">
    <property type="match status" value="1"/>
</dbReference>
<sequence length="195" mass="21630">MPTNALAANSLPEFAWPISCPTLVDGDLTLLPWSEVDTLPNLVDDIVLTCRDERMVQWTQVPLEYTAADAEEYIRRDRSTTAQWALVHDGRYSGNIALRLGSEQHRCLEFGYSTAPWARGRGLMRRAVALVSSHAFDQGVHRLVIGAGVDNAASRHVAEVCGYTFEGIIRDGELLHGKFHDLAQYSLLVTDPRPA</sequence>
<dbReference type="PROSITE" id="PS51186">
    <property type="entry name" value="GNAT"/>
    <property type="match status" value="1"/>
</dbReference>
<name>A0ABT1G0N7_9CORY</name>
<dbReference type="Proteomes" id="UP001204000">
    <property type="component" value="Unassembled WGS sequence"/>
</dbReference>
<protein>
    <submittedName>
        <fullName evidence="2">GNAT family N-acetyltransferase</fullName>
    </submittedName>
</protein>
<dbReference type="InterPro" id="IPR000182">
    <property type="entry name" value="GNAT_dom"/>
</dbReference>
<dbReference type="Pfam" id="PF13302">
    <property type="entry name" value="Acetyltransf_3"/>
    <property type="match status" value="1"/>
</dbReference>
<comment type="caution">
    <text evidence="2">The sequence shown here is derived from an EMBL/GenBank/DDBJ whole genome shotgun (WGS) entry which is preliminary data.</text>
</comment>
<dbReference type="SUPFAM" id="SSF55729">
    <property type="entry name" value="Acyl-CoA N-acyltransferases (Nat)"/>
    <property type="match status" value="1"/>
</dbReference>
<organism evidence="2 3">
    <name type="scientific">Corynebacterium stercoris</name>
    <dbReference type="NCBI Taxonomy" id="2943490"/>
    <lineage>
        <taxon>Bacteria</taxon>
        <taxon>Bacillati</taxon>
        <taxon>Actinomycetota</taxon>
        <taxon>Actinomycetes</taxon>
        <taxon>Mycobacteriales</taxon>
        <taxon>Corynebacteriaceae</taxon>
        <taxon>Corynebacterium</taxon>
    </lineage>
</organism>
<gene>
    <name evidence="2" type="ORF">M5J20_04240</name>
</gene>
<evidence type="ECO:0000313" key="3">
    <source>
        <dbReference type="Proteomes" id="UP001204000"/>
    </source>
</evidence>
<evidence type="ECO:0000313" key="2">
    <source>
        <dbReference type="EMBL" id="MCP1387397.1"/>
    </source>
</evidence>
<dbReference type="EMBL" id="JAMFTQ010000003">
    <property type="protein sequence ID" value="MCP1387397.1"/>
    <property type="molecule type" value="Genomic_DNA"/>
</dbReference>
<dbReference type="PANTHER" id="PTHR43441:SF10">
    <property type="entry name" value="ACETYLTRANSFERASE"/>
    <property type="match status" value="1"/>
</dbReference>
<dbReference type="PANTHER" id="PTHR43441">
    <property type="entry name" value="RIBOSOMAL-PROTEIN-SERINE ACETYLTRANSFERASE"/>
    <property type="match status" value="1"/>
</dbReference>
<proteinExistence type="predicted"/>
<accession>A0ABT1G0N7</accession>
<dbReference type="RefSeq" id="WP_253576695.1">
    <property type="nucleotide sequence ID" value="NZ_JAMFTQ010000003.1"/>
</dbReference>
<feature type="domain" description="N-acetyltransferase" evidence="1">
    <location>
        <begin position="45"/>
        <end position="181"/>
    </location>
</feature>
<evidence type="ECO:0000259" key="1">
    <source>
        <dbReference type="PROSITE" id="PS51186"/>
    </source>
</evidence>
<dbReference type="InterPro" id="IPR051908">
    <property type="entry name" value="Ribosomal_N-acetyltransferase"/>
</dbReference>